<proteinExistence type="predicted"/>
<evidence type="ECO:0000256" key="2">
    <source>
        <dbReference type="ARBA" id="ARBA00004496"/>
    </source>
</evidence>
<evidence type="ECO:0000313" key="7">
    <source>
        <dbReference type="Proteomes" id="UP001152799"/>
    </source>
</evidence>
<dbReference type="GO" id="GO:0005737">
    <property type="term" value="C:cytoplasm"/>
    <property type="evidence" value="ECO:0007669"/>
    <property type="project" value="UniProtKB-SubCell"/>
</dbReference>
<protein>
    <recommendedName>
        <fullName evidence="5">CDAN1-interacting nuclease 1</fullName>
    </recommendedName>
</protein>
<name>A0A9N9QK56_9CUCU</name>
<dbReference type="OrthoDB" id="1272at2759"/>
<evidence type="ECO:0000256" key="4">
    <source>
        <dbReference type="ARBA" id="ARBA00023242"/>
    </source>
</evidence>
<dbReference type="PANTHER" id="PTHR31661">
    <property type="entry name" value="SIMILAR TO CDNA SEQUENCE BC052040"/>
    <property type="match status" value="1"/>
</dbReference>
<keyword evidence="4" id="KW-0539">Nucleus</keyword>
<dbReference type="Pfam" id="PF14811">
    <property type="entry name" value="TPD"/>
    <property type="match status" value="1"/>
</dbReference>
<accession>A0A9N9QK56</accession>
<organism evidence="6 7">
    <name type="scientific">Ceutorhynchus assimilis</name>
    <name type="common">cabbage seed weevil</name>
    <dbReference type="NCBI Taxonomy" id="467358"/>
    <lineage>
        <taxon>Eukaryota</taxon>
        <taxon>Metazoa</taxon>
        <taxon>Ecdysozoa</taxon>
        <taxon>Arthropoda</taxon>
        <taxon>Hexapoda</taxon>
        <taxon>Insecta</taxon>
        <taxon>Pterygota</taxon>
        <taxon>Neoptera</taxon>
        <taxon>Endopterygota</taxon>
        <taxon>Coleoptera</taxon>
        <taxon>Polyphaga</taxon>
        <taxon>Cucujiformia</taxon>
        <taxon>Curculionidae</taxon>
        <taxon>Ceutorhynchinae</taxon>
        <taxon>Ceutorhynchus</taxon>
    </lineage>
</organism>
<dbReference type="PANTHER" id="PTHR31661:SF1">
    <property type="entry name" value="CDAN1-INTERACTING NUCLEASE 1"/>
    <property type="match status" value="1"/>
</dbReference>
<dbReference type="EMBL" id="OU892287">
    <property type="protein sequence ID" value="CAG9762056.1"/>
    <property type="molecule type" value="Genomic_DNA"/>
</dbReference>
<keyword evidence="7" id="KW-1185">Reference proteome</keyword>
<sequence length="284" mass="33052">MNPSLYNDIVIVMRTFSGLSTNCARKLQETFPNISTDTLYSILCLEYQRKMKCNYGKSQSNRNRYWDLFNKGLKTQDRPGILLKLSEMFDIPPCLMAKLILQKYFDDQDESSSTVNVNNYLKNTYTIPDAEIAYEVFLCTVFDNLYSPIADAMKMSLGQQYEIKLHKEAIQLGLAFRDEEYLRKSGYDKTPDLKLEVPVAIDGFVINWIESKALFADEEVHKDYMKSQYLSYWNRFGPGLVIYWFGYLRTIVEPSDKRFIIREDLPKNVKKVLYGYTSSATGIQ</sequence>
<evidence type="ECO:0000256" key="1">
    <source>
        <dbReference type="ARBA" id="ARBA00004123"/>
    </source>
</evidence>
<evidence type="ECO:0000256" key="5">
    <source>
        <dbReference type="ARBA" id="ARBA00023480"/>
    </source>
</evidence>
<dbReference type="AlphaFoldDB" id="A0A9N9QK56"/>
<keyword evidence="3" id="KW-0963">Cytoplasm</keyword>
<dbReference type="Proteomes" id="UP001152799">
    <property type="component" value="Chromosome 11"/>
</dbReference>
<comment type="subcellular location">
    <subcellularLocation>
        <location evidence="2">Cytoplasm</location>
    </subcellularLocation>
    <subcellularLocation>
        <location evidence="1">Nucleus</location>
    </subcellularLocation>
</comment>
<dbReference type="InterPro" id="IPR029404">
    <property type="entry name" value="CDIN1"/>
</dbReference>
<reference evidence="6" key="1">
    <citation type="submission" date="2022-01" db="EMBL/GenBank/DDBJ databases">
        <authorList>
            <person name="King R."/>
        </authorList>
    </citation>
    <scope>NUCLEOTIDE SEQUENCE</scope>
</reference>
<gene>
    <name evidence="6" type="ORF">CEUTPL_LOCUS2741</name>
</gene>
<evidence type="ECO:0000313" key="6">
    <source>
        <dbReference type="EMBL" id="CAG9762056.1"/>
    </source>
</evidence>
<evidence type="ECO:0000256" key="3">
    <source>
        <dbReference type="ARBA" id="ARBA00022490"/>
    </source>
</evidence>
<dbReference type="GO" id="GO:0005634">
    <property type="term" value="C:nucleus"/>
    <property type="evidence" value="ECO:0007669"/>
    <property type="project" value="UniProtKB-SubCell"/>
</dbReference>